<organism evidence="2 3">
    <name type="scientific">Cytospora paraplurivora</name>
    <dbReference type="NCBI Taxonomy" id="2898453"/>
    <lineage>
        <taxon>Eukaryota</taxon>
        <taxon>Fungi</taxon>
        <taxon>Dikarya</taxon>
        <taxon>Ascomycota</taxon>
        <taxon>Pezizomycotina</taxon>
        <taxon>Sordariomycetes</taxon>
        <taxon>Sordariomycetidae</taxon>
        <taxon>Diaporthales</taxon>
        <taxon>Cytosporaceae</taxon>
        <taxon>Cytospora</taxon>
    </lineage>
</organism>
<feature type="region of interest" description="Disordered" evidence="1">
    <location>
        <begin position="108"/>
        <end position="133"/>
    </location>
</feature>
<protein>
    <submittedName>
        <fullName evidence="2">Uncharacterized protein</fullName>
    </submittedName>
</protein>
<gene>
    <name evidence="2" type="ORF">SLS53_003284</name>
</gene>
<feature type="region of interest" description="Disordered" evidence="1">
    <location>
        <begin position="343"/>
        <end position="363"/>
    </location>
</feature>
<feature type="region of interest" description="Disordered" evidence="1">
    <location>
        <begin position="1"/>
        <end position="41"/>
    </location>
</feature>
<feature type="region of interest" description="Disordered" evidence="1">
    <location>
        <begin position="145"/>
        <end position="164"/>
    </location>
</feature>
<accession>A0AAN9UIZ3</accession>
<evidence type="ECO:0000256" key="1">
    <source>
        <dbReference type="SAM" id="MobiDB-lite"/>
    </source>
</evidence>
<sequence>MSGHTESADLFRQGRFGAQRTPEPSADSDNQMPSTPRPRFRLKRRHDPLHLAAPTQHFLASVAAADIPMPSVEEPAIATYESDAMHSWSDFHHLDEDRDIESSLHIQYGGEQPFSPPKTPAPGDDPPSLTPSRYPNWSISCMSSCESSPEPASRPSTARSRTSTASFSQLSTCFSDEQDDDVLFSPQIRDSDEPFRVASEDERMRRLQSPGGLGRLPRKAPWTKAMSQHLWSTYNMYLSDPRVTPFQISKSGLPPEGVCQRVARQAIRSWKGSKAAAKPPNAPEAKSGSCTPTAESCGVFMQWPHTSAATRAHLRALCKQKARGPDGGKMRFSYFSRSPTPFTNAPTRWARRSTPESTHPSFETHDMSVSLAISTSETMNPAGPLAQLADSAPKLPRPTTPTNIDHLARPEVDLEPSPAERRRLGSPINAKSYGPSSSASLSDLFGLPADAGRRRTHTVGPQRTLQSPVQLSRLSTQKRKTGQAQEARKRPSLSLDTWLDPRILGGGEADVKPLNMNKAAGKVRTSRSLTLPCIDIFSAANQGHAVPIDKPPCLGSPLSFSVPNRFSQPSDLDASMFGRRFSTVRQPRASHDANEPASINLASRLAYIDQRLEKFNSPRDLWRPESPP</sequence>
<keyword evidence="3" id="KW-1185">Reference proteome</keyword>
<feature type="compositionally biased region" description="Basic and acidic residues" evidence="1">
    <location>
        <begin position="406"/>
        <end position="423"/>
    </location>
</feature>
<feature type="compositionally biased region" description="Basic and acidic residues" evidence="1">
    <location>
        <begin position="189"/>
        <end position="205"/>
    </location>
</feature>
<evidence type="ECO:0000313" key="3">
    <source>
        <dbReference type="Proteomes" id="UP001320245"/>
    </source>
</evidence>
<feature type="region of interest" description="Disordered" evidence="1">
    <location>
        <begin position="186"/>
        <end position="219"/>
    </location>
</feature>
<evidence type="ECO:0000313" key="2">
    <source>
        <dbReference type="EMBL" id="KAK7745049.1"/>
    </source>
</evidence>
<comment type="caution">
    <text evidence="2">The sequence shown here is derived from an EMBL/GenBank/DDBJ whole genome shotgun (WGS) entry which is preliminary data.</text>
</comment>
<feature type="region of interest" description="Disordered" evidence="1">
    <location>
        <begin position="271"/>
        <end position="291"/>
    </location>
</feature>
<feature type="compositionally biased region" description="Low complexity" evidence="1">
    <location>
        <begin position="274"/>
        <end position="286"/>
    </location>
</feature>
<dbReference type="Proteomes" id="UP001320245">
    <property type="component" value="Unassembled WGS sequence"/>
</dbReference>
<name>A0AAN9UIZ3_9PEZI</name>
<proteinExistence type="predicted"/>
<feature type="compositionally biased region" description="Pro residues" evidence="1">
    <location>
        <begin position="114"/>
        <end position="129"/>
    </location>
</feature>
<dbReference type="AlphaFoldDB" id="A0AAN9UIZ3"/>
<feature type="compositionally biased region" description="Polar residues" evidence="1">
    <location>
        <begin position="459"/>
        <end position="475"/>
    </location>
</feature>
<feature type="region of interest" description="Disordered" evidence="1">
    <location>
        <begin position="390"/>
        <end position="492"/>
    </location>
</feature>
<dbReference type="EMBL" id="JAJSPL020000009">
    <property type="protein sequence ID" value="KAK7745049.1"/>
    <property type="molecule type" value="Genomic_DNA"/>
</dbReference>
<reference evidence="2 3" key="1">
    <citation type="journal article" date="2023" name="PLoS ONE">
        <title>Cytospora paraplurivora sp. nov. isolated from orchards with fruit tree decline syndrome in Ontario, Canada.</title>
        <authorList>
            <person name="Ilyukhin E."/>
            <person name="Nguyen H.D.T."/>
            <person name="Castle A.J."/>
            <person name="Ellouze W."/>
        </authorList>
    </citation>
    <scope>NUCLEOTIDE SEQUENCE [LARGE SCALE GENOMIC DNA]</scope>
    <source>
        <strain evidence="2 3">FDS-564</strain>
    </source>
</reference>